<dbReference type="Gene3D" id="3.40.50.720">
    <property type="entry name" value="NAD(P)-binding Rossmann-like Domain"/>
    <property type="match status" value="1"/>
</dbReference>
<evidence type="ECO:0000313" key="3">
    <source>
        <dbReference type="Proteomes" id="UP000325255"/>
    </source>
</evidence>
<evidence type="ECO:0000259" key="1">
    <source>
        <dbReference type="Pfam" id="PF13460"/>
    </source>
</evidence>
<dbReference type="EMBL" id="VWPK01000040">
    <property type="protein sequence ID" value="KAA5609994.1"/>
    <property type="molecule type" value="Genomic_DNA"/>
</dbReference>
<evidence type="ECO:0000313" key="2">
    <source>
        <dbReference type="EMBL" id="KAA5609994.1"/>
    </source>
</evidence>
<dbReference type="InterPro" id="IPR051604">
    <property type="entry name" value="Ergot_Alk_Oxidoreductase"/>
</dbReference>
<dbReference type="Pfam" id="PF13460">
    <property type="entry name" value="NAD_binding_10"/>
    <property type="match status" value="1"/>
</dbReference>
<dbReference type="Gene3D" id="3.90.25.10">
    <property type="entry name" value="UDP-galactose 4-epimerase, domain 1"/>
    <property type="match status" value="1"/>
</dbReference>
<feature type="domain" description="NAD(P)-binding" evidence="1">
    <location>
        <begin position="8"/>
        <end position="190"/>
    </location>
</feature>
<comment type="caution">
    <text evidence="2">The sequence shown here is derived from an EMBL/GenBank/DDBJ whole genome shotgun (WGS) entry which is preliminary data.</text>
</comment>
<dbReference type="RefSeq" id="WP_150042956.1">
    <property type="nucleotide sequence ID" value="NZ_OW485601.1"/>
</dbReference>
<dbReference type="AlphaFoldDB" id="A0A5M6INZ8"/>
<dbReference type="PANTHER" id="PTHR43162:SF1">
    <property type="entry name" value="PRESTALK A DIFFERENTIATION PROTEIN A"/>
    <property type="match status" value="1"/>
</dbReference>
<reference evidence="2 3" key="1">
    <citation type="submission" date="2019-09" db="EMBL/GenBank/DDBJ databases">
        <title>Genome sequence of Rhodovastum atsumiense, a diverse member of the Acetobacteraceae family of non-sulfur purple photosynthetic bacteria.</title>
        <authorList>
            <person name="Meyer T."/>
            <person name="Kyndt J."/>
        </authorList>
    </citation>
    <scope>NUCLEOTIDE SEQUENCE [LARGE SCALE GENOMIC DNA]</scope>
    <source>
        <strain evidence="2 3">DSM 21279</strain>
    </source>
</reference>
<proteinExistence type="predicted"/>
<keyword evidence="3" id="KW-1185">Reference proteome</keyword>
<dbReference type="InterPro" id="IPR016040">
    <property type="entry name" value="NAD(P)-bd_dom"/>
</dbReference>
<sequence length="297" mass="31548">MIVVTAPTGNIGHQVLEILLRAGAPIRVIARNPGHLPDKVRDKIEVVEGSHGEAAVVEKAFRGAEALFWLAPPDPAASSVTAAYVDFTRPAAAALKARGIRRVVGITALGRGSPLADKAGHVTGSLAMDDLIASTGVAFRALAMPSFMDNILRQAAAIRDQGRFFSPISGDRKLPGCATRDIAAVAARWLLDDGWSGQGDVAILGPEDISFNEMAGIMSEVLGRPIRFQQIGFDAYKARFLQSGLSGAMAQGMADMARAKDLGIDLTVPRTPENSTPTRFRQWCEDTLRPAVTDPAP</sequence>
<dbReference type="PANTHER" id="PTHR43162">
    <property type="match status" value="1"/>
</dbReference>
<name>A0A5M6INZ8_9PROT</name>
<gene>
    <name evidence="2" type="ORF">F1189_21600</name>
</gene>
<dbReference type="SUPFAM" id="SSF51735">
    <property type="entry name" value="NAD(P)-binding Rossmann-fold domains"/>
    <property type="match status" value="1"/>
</dbReference>
<protein>
    <submittedName>
        <fullName evidence="2">NAD(P)H-binding protein</fullName>
    </submittedName>
</protein>
<dbReference type="Proteomes" id="UP000325255">
    <property type="component" value="Unassembled WGS sequence"/>
</dbReference>
<dbReference type="OrthoDB" id="9798669at2"/>
<organism evidence="2 3">
    <name type="scientific">Rhodovastum atsumiense</name>
    <dbReference type="NCBI Taxonomy" id="504468"/>
    <lineage>
        <taxon>Bacteria</taxon>
        <taxon>Pseudomonadati</taxon>
        <taxon>Pseudomonadota</taxon>
        <taxon>Alphaproteobacteria</taxon>
        <taxon>Acetobacterales</taxon>
        <taxon>Acetobacteraceae</taxon>
        <taxon>Rhodovastum</taxon>
    </lineage>
</organism>
<dbReference type="InterPro" id="IPR036291">
    <property type="entry name" value="NAD(P)-bd_dom_sf"/>
</dbReference>
<accession>A0A5M6INZ8</accession>